<dbReference type="EMBL" id="JAUSSU010000014">
    <property type="protein sequence ID" value="MDQ0116024.1"/>
    <property type="molecule type" value="Genomic_DNA"/>
</dbReference>
<keyword evidence="1" id="KW-0812">Transmembrane</keyword>
<accession>A0ABT9UC44</accession>
<reference evidence="2 3" key="1">
    <citation type="submission" date="2023-07" db="EMBL/GenBank/DDBJ databases">
        <title>Sorghum-associated microbial communities from plants grown in Nebraska, USA.</title>
        <authorList>
            <person name="Schachtman D."/>
        </authorList>
    </citation>
    <scope>NUCLEOTIDE SEQUENCE [LARGE SCALE GENOMIC DNA]</scope>
    <source>
        <strain evidence="2 3">CC482</strain>
    </source>
</reference>
<organism evidence="2 3">
    <name type="scientific">Paenibacillus harenae</name>
    <dbReference type="NCBI Taxonomy" id="306543"/>
    <lineage>
        <taxon>Bacteria</taxon>
        <taxon>Bacillati</taxon>
        <taxon>Bacillota</taxon>
        <taxon>Bacilli</taxon>
        <taxon>Bacillales</taxon>
        <taxon>Paenibacillaceae</taxon>
        <taxon>Paenibacillus</taxon>
    </lineage>
</organism>
<feature type="transmembrane region" description="Helical" evidence="1">
    <location>
        <begin position="52"/>
        <end position="75"/>
    </location>
</feature>
<gene>
    <name evidence="2" type="ORF">J2T15_005499</name>
</gene>
<dbReference type="RefSeq" id="WP_307208033.1">
    <property type="nucleotide sequence ID" value="NZ_JAUSSU010000014.1"/>
</dbReference>
<sequence length="176" mass="21065">MRQSLIDQQNATIYQYMLIKRQVIRPELIMSHLLISGILLAFQMLMYQMDGLFSWLFGFAVVQLLHILIMLLTFIKVEEAADRKWIWRINPPWIGFKPASDISLLVYRRVHRQMFWLGLCIIGLLYPWITESLMISIVCWHLWLLIPRLLISFSLRKQRKDGVVRLESKEASYYHR</sequence>
<feature type="transmembrane region" description="Helical" evidence="1">
    <location>
        <begin position="135"/>
        <end position="155"/>
    </location>
</feature>
<feature type="transmembrane region" description="Helical" evidence="1">
    <location>
        <begin position="28"/>
        <end position="46"/>
    </location>
</feature>
<dbReference type="Proteomes" id="UP001229346">
    <property type="component" value="Unassembled WGS sequence"/>
</dbReference>
<keyword evidence="1" id="KW-1133">Transmembrane helix</keyword>
<evidence type="ECO:0000313" key="3">
    <source>
        <dbReference type="Proteomes" id="UP001229346"/>
    </source>
</evidence>
<evidence type="ECO:0000313" key="2">
    <source>
        <dbReference type="EMBL" id="MDQ0116024.1"/>
    </source>
</evidence>
<protein>
    <recommendedName>
        <fullName evidence="4">Transposase</fullName>
    </recommendedName>
</protein>
<keyword evidence="3" id="KW-1185">Reference proteome</keyword>
<comment type="caution">
    <text evidence="2">The sequence shown here is derived from an EMBL/GenBank/DDBJ whole genome shotgun (WGS) entry which is preliminary data.</text>
</comment>
<evidence type="ECO:0000256" key="1">
    <source>
        <dbReference type="SAM" id="Phobius"/>
    </source>
</evidence>
<proteinExistence type="predicted"/>
<keyword evidence="1" id="KW-0472">Membrane</keyword>
<feature type="transmembrane region" description="Helical" evidence="1">
    <location>
        <begin position="113"/>
        <end position="129"/>
    </location>
</feature>
<evidence type="ECO:0008006" key="4">
    <source>
        <dbReference type="Google" id="ProtNLM"/>
    </source>
</evidence>
<name>A0ABT9UC44_PAEHA</name>